<evidence type="ECO:0000313" key="4">
    <source>
        <dbReference type="Proteomes" id="UP000535890"/>
    </source>
</evidence>
<dbReference type="RefSeq" id="WP_179797006.1">
    <property type="nucleotide sequence ID" value="NZ_BAABHP010000032.1"/>
</dbReference>
<proteinExistence type="predicted"/>
<evidence type="ECO:0000259" key="2">
    <source>
        <dbReference type="Pfam" id="PF05227"/>
    </source>
</evidence>
<gene>
    <name evidence="3" type="ORF">BJ983_005829</name>
</gene>
<dbReference type="Pfam" id="PF05227">
    <property type="entry name" value="CHASE3"/>
    <property type="match status" value="1"/>
</dbReference>
<name>A0A7Y9J8M6_9PSEU</name>
<dbReference type="AlphaFoldDB" id="A0A7Y9J8M6"/>
<keyword evidence="1" id="KW-0472">Membrane</keyword>
<keyword evidence="4" id="KW-1185">Reference proteome</keyword>
<comment type="caution">
    <text evidence="3">The sequence shown here is derived from an EMBL/GenBank/DDBJ whole genome shotgun (WGS) entry which is preliminary data.</text>
</comment>
<feature type="domain" description="CHASE3" evidence="2">
    <location>
        <begin position="58"/>
        <end position="199"/>
    </location>
</feature>
<keyword evidence="1" id="KW-1133">Transmembrane helix</keyword>
<dbReference type="InterPro" id="IPR007891">
    <property type="entry name" value="CHASE3"/>
</dbReference>
<sequence>MARGAGLLSALVGPPMRAWERVPIRVQGRITVALPLVAVVISAVLALNGNLTRVAIETDIQRKFEMTAALGNVSSLMVNAETGMRGFLLTGQGEFLQPFAQATQQLPSAFAELTALAGDEPGQEPRTEMFGRLRDLETLTGQQMADLSFQQQFVTGGGSPADPEIRRHLEYGKGLMDRIRAEVADFQGQERALLDDRIAEINAIRVRDYVSVALALVAALATRFLAWFLFRRGILRRVERLTTCLRGKREGTPAELPEPTKRDQMGQLEREVHQVLRR</sequence>
<dbReference type="Proteomes" id="UP000535890">
    <property type="component" value="Unassembled WGS sequence"/>
</dbReference>
<protein>
    <submittedName>
        <fullName evidence="3">CHASE3 domain sensor protein</fullName>
    </submittedName>
</protein>
<dbReference type="CDD" id="cd19410">
    <property type="entry name" value="HK9-like_sensor"/>
    <property type="match status" value="1"/>
</dbReference>
<evidence type="ECO:0000256" key="1">
    <source>
        <dbReference type="SAM" id="Phobius"/>
    </source>
</evidence>
<keyword evidence="1" id="KW-0812">Transmembrane</keyword>
<reference evidence="3 4" key="1">
    <citation type="submission" date="2020-07" db="EMBL/GenBank/DDBJ databases">
        <title>Sequencing the genomes of 1000 actinobacteria strains.</title>
        <authorList>
            <person name="Klenk H.-P."/>
        </authorList>
    </citation>
    <scope>NUCLEOTIDE SEQUENCE [LARGE SCALE GENOMIC DNA]</scope>
    <source>
        <strain evidence="3 4">DSM 45772</strain>
    </source>
</reference>
<organism evidence="3 4">
    <name type="scientific">Actinomycetospora corticicola</name>
    <dbReference type="NCBI Taxonomy" id="663602"/>
    <lineage>
        <taxon>Bacteria</taxon>
        <taxon>Bacillati</taxon>
        <taxon>Actinomycetota</taxon>
        <taxon>Actinomycetes</taxon>
        <taxon>Pseudonocardiales</taxon>
        <taxon>Pseudonocardiaceae</taxon>
        <taxon>Actinomycetospora</taxon>
    </lineage>
</organism>
<dbReference type="EMBL" id="JACCBN010000001">
    <property type="protein sequence ID" value="NYD39727.1"/>
    <property type="molecule type" value="Genomic_DNA"/>
</dbReference>
<accession>A0A7Y9J8M6</accession>
<feature type="transmembrane region" description="Helical" evidence="1">
    <location>
        <begin position="209"/>
        <end position="230"/>
    </location>
</feature>
<evidence type="ECO:0000313" key="3">
    <source>
        <dbReference type="EMBL" id="NYD39727.1"/>
    </source>
</evidence>